<name>A0A6G4VIT9_9ACTN</name>
<dbReference type="Pfam" id="PF00106">
    <property type="entry name" value="adh_short"/>
    <property type="match status" value="1"/>
</dbReference>
<dbReference type="PANTHER" id="PTHR42879:SF2">
    <property type="entry name" value="3-OXOACYL-[ACYL-CARRIER-PROTEIN] REDUCTASE FABG"/>
    <property type="match status" value="1"/>
</dbReference>
<dbReference type="AlphaFoldDB" id="A0A6G4VIT9"/>
<dbReference type="Proteomes" id="UP000472335">
    <property type="component" value="Unassembled WGS sequence"/>
</dbReference>
<evidence type="ECO:0000256" key="1">
    <source>
        <dbReference type="ARBA" id="ARBA00006484"/>
    </source>
</evidence>
<dbReference type="PRINTS" id="PR00081">
    <property type="entry name" value="GDHRDH"/>
</dbReference>
<keyword evidence="5" id="KW-1185">Reference proteome</keyword>
<dbReference type="InterPro" id="IPR036291">
    <property type="entry name" value="NAD(P)-bd_dom_sf"/>
</dbReference>
<evidence type="ECO:0000313" key="4">
    <source>
        <dbReference type="EMBL" id="NGO13697.1"/>
    </source>
</evidence>
<dbReference type="PANTHER" id="PTHR42879">
    <property type="entry name" value="3-OXOACYL-(ACYL-CARRIER-PROTEIN) REDUCTASE"/>
    <property type="match status" value="1"/>
</dbReference>
<evidence type="ECO:0000259" key="3">
    <source>
        <dbReference type="SMART" id="SM00822"/>
    </source>
</evidence>
<dbReference type="InterPro" id="IPR057326">
    <property type="entry name" value="KR_dom"/>
</dbReference>
<dbReference type="CDD" id="cd05233">
    <property type="entry name" value="SDR_c"/>
    <property type="match status" value="1"/>
</dbReference>
<dbReference type="SMART" id="SM00822">
    <property type="entry name" value="PKS_KR"/>
    <property type="match status" value="1"/>
</dbReference>
<protein>
    <submittedName>
        <fullName evidence="4">SDR family oxidoreductase</fullName>
    </submittedName>
</protein>
<feature type="domain" description="Ketoreductase" evidence="3">
    <location>
        <begin position="8"/>
        <end position="191"/>
    </location>
</feature>
<dbReference type="InterPro" id="IPR020904">
    <property type="entry name" value="Sc_DH/Rdtase_CS"/>
</dbReference>
<organism evidence="4 5">
    <name type="scientific">Streptomyces scabichelini</name>
    <dbReference type="NCBI Taxonomy" id="2711217"/>
    <lineage>
        <taxon>Bacteria</taxon>
        <taxon>Bacillati</taxon>
        <taxon>Actinomycetota</taxon>
        <taxon>Actinomycetes</taxon>
        <taxon>Kitasatosporales</taxon>
        <taxon>Streptomycetaceae</taxon>
        <taxon>Streptomyces</taxon>
    </lineage>
</organism>
<evidence type="ECO:0000313" key="5">
    <source>
        <dbReference type="Proteomes" id="UP000472335"/>
    </source>
</evidence>
<dbReference type="RefSeq" id="WP_165267368.1">
    <property type="nucleotide sequence ID" value="NZ_JAAKZY010000205.1"/>
</dbReference>
<sequence>MSAGAVGGVALVTGASSGIGAAVAGALAATGAHVVLVARRIAPLAHVADETAARGGRASVLVADLAAEGEPRRVVAQTVELFGPPTVLVNCAGAVRLGQVHELPPKHWELMLRLNLTVPYLLSHEVLPYMRKSGGGTIVNIGSSITQETLSHTAGYAAGKQGLNVLTELVALENRDHGIRAVAVCPGWVHTELAAGPDELGASKEELLTPDDVADAVVWAVTRPPRVSVGPVIHLAPTSSRAGTRASITRLTGTDGR</sequence>
<dbReference type="Gene3D" id="3.40.50.720">
    <property type="entry name" value="NAD(P)-binding Rossmann-like Domain"/>
    <property type="match status" value="1"/>
</dbReference>
<comment type="caution">
    <text evidence="4">The sequence shown here is derived from an EMBL/GenBank/DDBJ whole genome shotgun (WGS) entry which is preliminary data.</text>
</comment>
<accession>A0A6G4VIT9</accession>
<dbReference type="GO" id="GO:0032787">
    <property type="term" value="P:monocarboxylic acid metabolic process"/>
    <property type="evidence" value="ECO:0007669"/>
    <property type="project" value="UniProtKB-ARBA"/>
</dbReference>
<dbReference type="InterPro" id="IPR002347">
    <property type="entry name" value="SDR_fam"/>
</dbReference>
<dbReference type="EMBL" id="JAAKZY010000205">
    <property type="protein sequence ID" value="NGO13697.1"/>
    <property type="molecule type" value="Genomic_DNA"/>
</dbReference>
<dbReference type="PRINTS" id="PR00080">
    <property type="entry name" value="SDRFAMILY"/>
</dbReference>
<proteinExistence type="inferred from homology"/>
<dbReference type="PROSITE" id="PS00061">
    <property type="entry name" value="ADH_SHORT"/>
    <property type="match status" value="1"/>
</dbReference>
<dbReference type="SUPFAM" id="SSF51735">
    <property type="entry name" value="NAD(P)-binding Rossmann-fold domains"/>
    <property type="match status" value="1"/>
</dbReference>
<dbReference type="InterPro" id="IPR050259">
    <property type="entry name" value="SDR"/>
</dbReference>
<comment type="similarity">
    <text evidence="1 2">Belongs to the short-chain dehydrogenases/reductases (SDR) family.</text>
</comment>
<gene>
    <name evidence="4" type="ORF">G5C60_40420</name>
</gene>
<reference evidence="4 5" key="1">
    <citation type="submission" date="2020-02" db="EMBL/GenBank/DDBJ databases">
        <title>Whole-genome analyses of novel actinobacteria.</title>
        <authorList>
            <person name="Sahin N."/>
            <person name="Gencbay T."/>
        </authorList>
    </citation>
    <scope>NUCLEOTIDE SEQUENCE [LARGE SCALE GENOMIC DNA]</scope>
    <source>
        <strain evidence="4 5">HC44</strain>
    </source>
</reference>
<evidence type="ECO:0000256" key="2">
    <source>
        <dbReference type="RuleBase" id="RU000363"/>
    </source>
</evidence>